<evidence type="ECO:0000313" key="3">
    <source>
        <dbReference type="Proteomes" id="UP000252884"/>
    </source>
</evidence>
<dbReference type="OrthoDB" id="9148481at2"/>
<evidence type="ECO:0000256" key="1">
    <source>
        <dbReference type="SAM" id="MobiDB-lite"/>
    </source>
</evidence>
<accession>A0A368XQG6</accession>
<dbReference type="EMBL" id="QPJK01000005">
    <property type="protein sequence ID" value="RCW70105.1"/>
    <property type="molecule type" value="Genomic_DNA"/>
</dbReference>
<protein>
    <submittedName>
        <fullName evidence="2">Uncharacterized protein</fullName>
    </submittedName>
</protein>
<sequence>MTTQQPSAGPRGFSVNPAPSVRTQQHQATQATVQGQGAQLSAIGSALGSFFGTTAKTIESIGEIQHREELVEIERQNETRKAQGLAEAGSGAPRNEALNGFQAYKGAYDVAVADETASRISTDLGTAIRDLPNTPDQDLDAFATDFVRKQVAGGTGDPAIDGRVAWGVKRQADQLLAQKRELIAQTAESNIAETISKSLTRKMMEQGGVTTGQVDGFYGEALGLMKGDVAKADQFFAGVLKTAIYNPGHANSTLAAMRESGFAQRNPDVYREITEAAWQRTNQIKSVAAGSEVEQVNTDYAAAQANYRNAGTLMPVQEYLGFIRRAADVDNRHGVGRGQFPWLTAGLDDRASGHAGARSALQTQAEANSIVQAFLGQNGGSLRRVLSNGTAKEPEFNSTIQKSFIPAVNTIMQLPGFAERYPDLAAAQQAGGGYDFLASRQSAGQFGRLLGSRPDAFGFAVDDNTAAQFSDALMSGDPQRMMIAVTGASALKDTPGGEQFLRSLLRDDKARARFDVILTRARDAGGLETAVQLVAADAGAEQRGHKATLPTRIDWADALRDPELKEFAAKDEIDRRAAKALTKASGHDGVIFNPRVNLHPTLQDKLYRLTARHAYEQQANLPAGGKPDLSQAADWAAKSVAAEAVPISAQGGVLRYIPDPYAGKGRQLKDPIATYGGRKVYAGTKIVNAFGQEEDPHATFVRKDLPAIVKTFSGLLGLDPADDSFADEFIDGLNPDRSKVAEGRQTRQSGAAASRVYLALPDMKPGLMPIMKTGQVPLAVFGGQTVHLNGKDQVIPKSPAEADSFLAGILPPGVHVIRGASTREGANTYRFAYGYRLVGDERAAAEQLHQQGEARKAEIKVWQANADPVTGAVQHQKHPVAFARP</sequence>
<dbReference type="RefSeq" id="WP_114469080.1">
    <property type="nucleotide sequence ID" value="NZ_QPJK01000005.1"/>
</dbReference>
<organism evidence="2 3">
    <name type="scientific">Pseudorhodoferax soli</name>
    <dbReference type="NCBI Taxonomy" id="545864"/>
    <lineage>
        <taxon>Bacteria</taxon>
        <taxon>Pseudomonadati</taxon>
        <taxon>Pseudomonadota</taxon>
        <taxon>Betaproteobacteria</taxon>
        <taxon>Burkholderiales</taxon>
        <taxon>Comamonadaceae</taxon>
    </lineage>
</organism>
<comment type="caution">
    <text evidence="2">The sequence shown here is derived from an EMBL/GenBank/DDBJ whole genome shotgun (WGS) entry which is preliminary data.</text>
</comment>
<dbReference type="Proteomes" id="UP000252884">
    <property type="component" value="Unassembled WGS sequence"/>
</dbReference>
<gene>
    <name evidence="2" type="ORF">DES41_10541</name>
</gene>
<evidence type="ECO:0000313" key="2">
    <source>
        <dbReference type="EMBL" id="RCW70105.1"/>
    </source>
</evidence>
<dbReference type="AlphaFoldDB" id="A0A368XQG6"/>
<name>A0A368XQG6_9BURK</name>
<feature type="region of interest" description="Disordered" evidence="1">
    <location>
        <begin position="1"/>
        <end position="25"/>
    </location>
</feature>
<reference evidence="2 3" key="1">
    <citation type="submission" date="2018-07" db="EMBL/GenBank/DDBJ databases">
        <title>Genomic Encyclopedia of Type Strains, Phase IV (KMG-IV): sequencing the most valuable type-strain genomes for metagenomic binning, comparative biology and taxonomic classification.</title>
        <authorList>
            <person name="Goeker M."/>
        </authorList>
    </citation>
    <scope>NUCLEOTIDE SEQUENCE [LARGE SCALE GENOMIC DNA]</scope>
    <source>
        <strain evidence="2 3">DSM 21634</strain>
    </source>
</reference>
<keyword evidence="3" id="KW-1185">Reference proteome</keyword>
<proteinExistence type="predicted"/>